<dbReference type="GO" id="GO:0004674">
    <property type="term" value="F:protein serine/threonine kinase activity"/>
    <property type="evidence" value="ECO:0007669"/>
    <property type="project" value="UniProtKB-KW"/>
</dbReference>
<dbReference type="InterPro" id="IPR050660">
    <property type="entry name" value="NEK_Ser/Thr_kinase"/>
</dbReference>
<dbReference type="Gene3D" id="1.10.510.10">
    <property type="entry name" value="Transferase(Phosphotransferase) domain 1"/>
    <property type="match status" value="1"/>
</dbReference>
<dbReference type="InterPro" id="IPR011009">
    <property type="entry name" value="Kinase-like_dom_sf"/>
</dbReference>
<sequence>MKVETDDEVAQSWRLVEGDAITGDLTAVRKLGGGAAYEAMLAFDDITYSPVVVKMVRPDQVNDESSRRGLRREVAALAAINHPVVVRGLRHELTEPRPHLVLEHIDGPRLSSLIRRYGPLQEQQYLPLAIDVAAALHYLRHIGWTHLDIKPSNIIMGSPARLIDLSVARPEEDARRLRHLIGTDAYMAPEQCDPGEGARPSSASDVWGLGATLFEAVAGHRPFDDPQPRAAGLAERFPQVAQAPRDLPTGVPQEVRAVIDASLQRDPEARPAPYEIVDALAPVLERQPRGSLAGFKIRG</sequence>
<evidence type="ECO:0000256" key="1">
    <source>
        <dbReference type="ARBA" id="ARBA00012513"/>
    </source>
</evidence>
<evidence type="ECO:0000256" key="3">
    <source>
        <dbReference type="ARBA" id="ARBA00022741"/>
    </source>
</evidence>
<dbReference type="SMART" id="SM00220">
    <property type="entry name" value="S_TKc"/>
    <property type="match status" value="1"/>
</dbReference>
<accession>A0A6G7YKY4</accession>
<dbReference type="PROSITE" id="PS50011">
    <property type="entry name" value="PROTEIN_KINASE_DOM"/>
    <property type="match status" value="1"/>
</dbReference>
<dbReference type="Proteomes" id="UP000502035">
    <property type="component" value="Chromosome"/>
</dbReference>
<dbReference type="EC" id="2.7.11.1" evidence="1"/>
<proteinExistence type="predicted"/>
<keyword evidence="2" id="KW-0808">Transferase</keyword>
<evidence type="ECO:0000256" key="2">
    <source>
        <dbReference type="ARBA" id="ARBA00022679"/>
    </source>
</evidence>
<dbReference type="CDD" id="cd14014">
    <property type="entry name" value="STKc_PknB_like"/>
    <property type="match status" value="1"/>
</dbReference>
<keyword evidence="5" id="KW-0067">ATP-binding</keyword>
<evidence type="ECO:0000256" key="5">
    <source>
        <dbReference type="ARBA" id="ARBA00022840"/>
    </source>
</evidence>
<dbReference type="GO" id="GO:0005524">
    <property type="term" value="F:ATP binding"/>
    <property type="evidence" value="ECO:0007669"/>
    <property type="project" value="UniProtKB-KW"/>
</dbReference>
<dbReference type="InterPro" id="IPR000719">
    <property type="entry name" value="Prot_kinase_dom"/>
</dbReference>
<dbReference type="Pfam" id="PF00069">
    <property type="entry name" value="Pkinase"/>
    <property type="match status" value="1"/>
</dbReference>
<keyword evidence="4 7" id="KW-0418">Kinase</keyword>
<reference evidence="7 8" key="1">
    <citation type="submission" date="2020-03" db="EMBL/GenBank/DDBJ databases">
        <title>Nocardioides sp. nov., isolated from fish.</title>
        <authorList>
            <person name="Hyun D.-W."/>
            <person name="Bae J.-W."/>
        </authorList>
    </citation>
    <scope>NUCLEOTIDE SEQUENCE [LARGE SCALE GENOMIC DNA]</scope>
    <source>
        <strain evidence="7 8">HDW12A</strain>
    </source>
</reference>
<keyword evidence="7" id="KW-0723">Serine/threonine-protein kinase</keyword>
<evidence type="ECO:0000259" key="6">
    <source>
        <dbReference type="PROSITE" id="PS50011"/>
    </source>
</evidence>
<keyword evidence="8" id="KW-1185">Reference proteome</keyword>
<dbReference type="PANTHER" id="PTHR43671">
    <property type="entry name" value="SERINE/THREONINE-PROTEIN KINASE NEK"/>
    <property type="match status" value="1"/>
</dbReference>
<dbReference type="AlphaFoldDB" id="A0A6G7YKY4"/>
<dbReference type="EMBL" id="CP049866">
    <property type="protein sequence ID" value="QIK77398.1"/>
    <property type="molecule type" value="Genomic_DNA"/>
</dbReference>
<name>A0A6G7YKY4_9ACTN</name>
<feature type="domain" description="Protein kinase" evidence="6">
    <location>
        <begin position="25"/>
        <end position="284"/>
    </location>
</feature>
<dbReference type="SUPFAM" id="SSF56112">
    <property type="entry name" value="Protein kinase-like (PK-like)"/>
    <property type="match status" value="1"/>
</dbReference>
<gene>
    <name evidence="7" type="ORF">G7071_12100</name>
</gene>
<keyword evidence="3" id="KW-0547">Nucleotide-binding</keyword>
<organism evidence="7 8">
    <name type="scientific">Nocardioides piscis</name>
    <dbReference type="NCBI Taxonomy" id="2714938"/>
    <lineage>
        <taxon>Bacteria</taxon>
        <taxon>Bacillati</taxon>
        <taxon>Actinomycetota</taxon>
        <taxon>Actinomycetes</taxon>
        <taxon>Propionibacteriales</taxon>
        <taxon>Nocardioidaceae</taxon>
        <taxon>Nocardioides</taxon>
    </lineage>
</organism>
<protein>
    <recommendedName>
        <fullName evidence="1">non-specific serine/threonine protein kinase</fullName>
        <ecNumber evidence="1">2.7.11.1</ecNumber>
    </recommendedName>
</protein>
<evidence type="ECO:0000313" key="8">
    <source>
        <dbReference type="Proteomes" id="UP000502035"/>
    </source>
</evidence>
<dbReference type="PANTHER" id="PTHR43671:SF13">
    <property type="entry name" value="SERINE_THREONINE-PROTEIN KINASE NEK2"/>
    <property type="match status" value="1"/>
</dbReference>
<evidence type="ECO:0000313" key="7">
    <source>
        <dbReference type="EMBL" id="QIK77398.1"/>
    </source>
</evidence>
<evidence type="ECO:0000256" key="4">
    <source>
        <dbReference type="ARBA" id="ARBA00022777"/>
    </source>
</evidence>
<dbReference type="KEGG" id="npi:G7071_12100"/>